<evidence type="ECO:0000313" key="3">
    <source>
        <dbReference type="EMBL" id="KAH6691471.1"/>
    </source>
</evidence>
<name>A0A9P8VIN5_9PEZI</name>
<sequence>MRTSPLILSMAASAAATLVAERQAPEPTPAPTLAIPSIDPTCASALETILPRLADAPLPDPTLIPFIAGQGWETMTDYCSPPKVTGDPSMVAGWSSYLSSVSSFYSEHTSDISALAAACTGDSSVADQFPLVPGDCGGGSGSGSGDGKNEGSGQGGSGGGSGGGTGNSNGDKGNQGSSMSVQREVILMAAMAAVGMVFVGVY</sequence>
<accession>A0A9P8VIN5</accession>
<feature type="signal peptide" evidence="2">
    <location>
        <begin position="1"/>
        <end position="16"/>
    </location>
</feature>
<evidence type="ECO:0000256" key="1">
    <source>
        <dbReference type="SAM" id="MobiDB-lite"/>
    </source>
</evidence>
<evidence type="ECO:0000313" key="4">
    <source>
        <dbReference type="Proteomes" id="UP000770015"/>
    </source>
</evidence>
<feature type="compositionally biased region" description="Gly residues" evidence="1">
    <location>
        <begin position="135"/>
        <end position="167"/>
    </location>
</feature>
<dbReference type="AlphaFoldDB" id="A0A9P8VIN5"/>
<protein>
    <recommendedName>
        <fullName evidence="5">Infection structure specific protein</fullName>
    </recommendedName>
</protein>
<evidence type="ECO:0000256" key="2">
    <source>
        <dbReference type="SAM" id="SignalP"/>
    </source>
</evidence>
<reference evidence="3" key="1">
    <citation type="journal article" date="2021" name="Nat. Commun.">
        <title>Genetic determinants of endophytism in the Arabidopsis root mycobiome.</title>
        <authorList>
            <person name="Mesny F."/>
            <person name="Miyauchi S."/>
            <person name="Thiergart T."/>
            <person name="Pickel B."/>
            <person name="Atanasova L."/>
            <person name="Karlsson M."/>
            <person name="Huettel B."/>
            <person name="Barry K.W."/>
            <person name="Haridas S."/>
            <person name="Chen C."/>
            <person name="Bauer D."/>
            <person name="Andreopoulos W."/>
            <person name="Pangilinan J."/>
            <person name="LaButti K."/>
            <person name="Riley R."/>
            <person name="Lipzen A."/>
            <person name="Clum A."/>
            <person name="Drula E."/>
            <person name="Henrissat B."/>
            <person name="Kohler A."/>
            <person name="Grigoriev I.V."/>
            <person name="Martin F.M."/>
            <person name="Hacquard S."/>
        </authorList>
    </citation>
    <scope>NUCLEOTIDE SEQUENCE</scope>
    <source>
        <strain evidence="3">MPI-SDFR-AT-0117</strain>
    </source>
</reference>
<dbReference type="Proteomes" id="UP000770015">
    <property type="component" value="Unassembled WGS sequence"/>
</dbReference>
<feature type="region of interest" description="Disordered" evidence="1">
    <location>
        <begin position="130"/>
        <end position="178"/>
    </location>
</feature>
<evidence type="ECO:0008006" key="5">
    <source>
        <dbReference type="Google" id="ProtNLM"/>
    </source>
</evidence>
<keyword evidence="2" id="KW-0732">Signal</keyword>
<dbReference type="EMBL" id="JAGSXJ010000005">
    <property type="protein sequence ID" value="KAH6691471.1"/>
    <property type="molecule type" value="Genomic_DNA"/>
</dbReference>
<feature type="chain" id="PRO_5040176607" description="Infection structure specific protein" evidence="2">
    <location>
        <begin position="17"/>
        <end position="202"/>
    </location>
</feature>
<gene>
    <name evidence="3" type="ORF">F5X68DRAFT_274067</name>
</gene>
<organism evidence="3 4">
    <name type="scientific">Plectosphaerella plurivora</name>
    <dbReference type="NCBI Taxonomy" id="936078"/>
    <lineage>
        <taxon>Eukaryota</taxon>
        <taxon>Fungi</taxon>
        <taxon>Dikarya</taxon>
        <taxon>Ascomycota</taxon>
        <taxon>Pezizomycotina</taxon>
        <taxon>Sordariomycetes</taxon>
        <taxon>Hypocreomycetidae</taxon>
        <taxon>Glomerellales</taxon>
        <taxon>Plectosphaerellaceae</taxon>
        <taxon>Plectosphaerella</taxon>
    </lineage>
</organism>
<comment type="caution">
    <text evidence="3">The sequence shown here is derived from an EMBL/GenBank/DDBJ whole genome shotgun (WGS) entry which is preliminary data.</text>
</comment>
<keyword evidence="4" id="KW-1185">Reference proteome</keyword>
<proteinExistence type="predicted"/>